<proteinExistence type="predicted"/>
<dbReference type="Proteomes" id="UP000572377">
    <property type="component" value="Unassembled WGS sequence"/>
</dbReference>
<dbReference type="InterPro" id="IPR055170">
    <property type="entry name" value="GFO_IDH_MocA-like_dom"/>
</dbReference>
<dbReference type="EMBL" id="JABFBC010000006">
    <property type="protein sequence ID" value="NNU82130.1"/>
    <property type="molecule type" value="Genomic_DNA"/>
</dbReference>
<dbReference type="Pfam" id="PF22725">
    <property type="entry name" value="GFO_IDH_MocA_C3"/>
    <property type="match status" value="1"/>
</dbReference>
<feature type="domain" description="Gfo/Idh/MocA-like oxidoreductase N-terminal" evidence="2">
    <location>
        <begin position="8"/>
        <end position="133"/>
    </location>
</feature>
<evidence type="ECO:0000256" key="1">
    <source>
        <dbReference type="ARBA" id="ARBA00023002"/>
    </source>
</evidence>
<accession>A0A849L7R9</accession>
<dbReference type="PANTHER" id="PTHR43818">
    <property type="entry name" value="BCDNA.GH03377"/>
    <property type="match status" value="1"/>
</dbReference>
<reference evidence="4 5" key="1">
    <citation type="submission" date="2020-05" db="EMBL/GenBank/DDBJ databases">
        <title>Gimesia benthica sp. nov., a novel planctomycete isolated from a deep-sea water sample of the Northwest Indian Ocean.</title>
        <authorList>
            <person name="Wang J."/>
            <person name="Ruan C."/>
            <person name="Song L."/>
            <person name="Zhu Y."/>
            <person name="Li A."/>
            <person name="Zheng X."/>
            <person name="Wang L."/>
            <person name="Lu Z."/>
            <person name="Huang Y."/>
            <person name="Du W."/>
            <person name="Zhou Y."/>
            <person name="Huang L."/>
            <person name="Dai X."/>
        </authorList>
    </citation>
    <scope>NUCLEOTIDE SEQUENCE [LARGE SCALE GENOMIC DNA]</scope>
    <source>
        <strain evidence="4 5">YYQ-30</strain>
    </source>
</reference>
<protein>
    <submittedName>
        <fullName evidence="4">Gfo/Idh/MocA family oxidoreductase</fullName>
    </submittedName>
</protein>
<sequence length="373" mass="39467">MSGKKTVGIGLVGAGFMGRCHANAFRSVGGLFDLPVAPALEILADATEQSARRAAAELGFNRGTGDWRLLVADPAVDIVAVTAPNALHEPIVLEALAHGKAVYCEKPLSTTAASALRMTEAAEAAGALTVVGFNFLRNPMIRLAREIIDAGEIGEVASFRGRHAENYMADPNVPHSFRTDPAGGGALADIGSHVISMARHLLGPIDGVSAESRTIHSSRPVSPGSDKRAPVEVDDVTHALVRFGNGATGTLEANWAATGRTMDLSFEIAGTRGAIAFSQERMNELLVWTPGRDGRTGFTRIESGPAHPPYGRFCPAPGHHLGFNDLKVIEVAELLAAFAQGSKGYPDFREAYEVQRIVDAMQRSAKNGLWTGL</sequence>
<dbReference type="InterPro" id="IPR036291">
    <property type="entry name" value="NAD(P)-bd_dom_sf"/>
</dbReference>
<dbReference type="InterPro" id="IPR000683">
    <property type="entry name" value="Gfo/Idh/MocA-like_OxRdtase_N"/>
</dbReference>
<name>A0A849L7R9_9RHOB</name>
<dbReference type="RefSeq" id="WP_171326991.1">
    <property type="nucleotide sequence ID" value="NZ_JABFBC010000006.1"/>
</dbReference>
<evidence type="ECO:0000313" key="4">
    <source>
        <dbReference type="EMBL" id="NNU82130.1"/>
    </source>
</evidence>
<dbReference type="PANTHER" id="PTHR43818:SF11">
    <property type="entry name" value="BCDNA.GH03377"/>
    <property type="match status" value="1"/>
</dbReference>
<dbReference type="SUPFAM" id="SSF51735">
    <property type="entry name" value="NAD(P)-binding Rossmann-fold domains"/>
    <property type="match status" value="1"/>
</dbReference>
<dbReference type="Pfam" id="PF01408">
    <property type="entry name" value="GFO_IDH_MocA"/>
    <property type="match status" value="1"/>
</dbReference>
<dbReference type="GO" id="GO:0000166">
    <property type="term" value="F:nucleotide binding"/>
    <property type="evidence" value="ECO:0007669"/>
    <property type="project" value="InterPro"/>
</dbReference>
<evidence type="ECO:0000313" key="5">
    <source>
        <dbReference type="Proteomes" id="UP000572377"/>
    </source>
</evidence>
<dbReference type="AlphaFoldDB" id="A0A849L7R9"/>
<comment type="caution">
    <text evidence="4">The sequence shown here is derived from an EMBL/GenBank/DDBJ whole genome shotgun (WGS) entry which is preliminary data.</text>
</comment>
<evidence type="ECO:0000259" key="2">
    <source>
        <dbReference type="Pfam" id="PF01408"/>
    </source>
</evidence>
<keyword evidence="5" id="KW-1185">Reference proteome</keyword>
<dbReference type="GO" id="GO:0016491">
    <property type="term" value="F:oxidoreductase activity"/>
    <property type="evidence" value="ECO:0007669"/>
    <property type="project" value="UniProtKB-KW"/>
</dbReference>
<organism evidence="4 5">
    <name type="scientific">Halovulum dunhuangense</name>
    <dbReference type="NCBI Taxonomy" id="1505036"/>
    <lineage>
        <taxon>Bacteria</taxon>
        <taxon>Pseudomonadati</taxon>
        <taxon>Pseudomonadota</taxon>
        <taxon>Alphaproteobacteria</taxon>
        <taxon>Rhodobacterales</taxon>
        <taxon>Paracoccaceae</taxon>
        <taxon>Halovulum</taxon>
    </lineage>
</organism>
<gene>
    <name evidence="4" type="ORF">HMH01_16965</name>
</gene>
<dbReference type="Gene3D" id="3.30.360.10">
    <property type="entry name" value="Dihydrodipicolinate Reductase, domain 2"/>
    <property type="match status" value="1"/>
</dbReference>
<dbReference type="InterPro" id="IPR050463">
    <property type="entry name" value="Gfo/Idh/MocA_oxidrdct_glycsds"/>
</dbReference>
<feature type="domain" description="GFO/IDH/MocA-like oxidoreductase" evidence="3">
    <location>
        <begin position="142"/>
        <end position="275"/>
    </location>
</feature>
<dbReference type="SUPFAM" id="SSF55347">
    <property type="entry name" value="Glyceraldehyde-3-phosphate dehydrogenase-like, C-terminal domain"/>
    <property type="match status" value="1"/>
</dbReference>
<dbReference type="Gene3D" id="3.40.50.720">
    <property type="entry name" value="NAD(P)-binding Rossmann-like Domain"/>
    <property type="match status" value="1"/>
</dbReference>
<evidence type="ECO:0000259" key="3">
    <source>
        <dbReference type="Pfam" id="PF22725"/>
    </source>
</evidence>
<keyword evidence="1" id="KW-0560">Oxidoreductase</keyword>